<evidence type="ECO:0000313" key="4">
    <source>
        <dbReference type="Proteomes" id="UP000629468"/>
    </source>
</evidence>
<organism evidence="3 4">
    <name type="scientific">Agaricus bisporus var. burnettii</name>
    <dbReference type="NCBI Taxonomy" id="192524"/>
    <lineage>
        <taxon>Eukaryota</taxon>
        <taxon>Fungi</taxon>
        <taxon>Dikarya</taxon>
        <taxon>Basidiomycota</taxon>
        <taxon>Agaricomycotina</taxon>
        <taxon>Agaricomycetes</taxon>
        <taxon>Agaricomycetidae</taxon>
        <taxon>Agaricales</taxon>
        <taxon>Agaricineae</taxon>
        <taxon>Agaricaceae</taxon>
        <taxon>Agaricus</taxon>
    </lineage>
</organism>
<accession>A0A8H7C443</accession>
<evidence type="ECO:0000256" key="2">
    <source>
        <dbReference type="SAM" id="Phobius"/>
    </source>
</evidence>
<keyword evidence="2" id="KW-0472">Membrane</keyword>
<comment type="caution">
    <text evidence="3">The sequence shown here is derived from an EMBL/GenBank/DDBJ whole genome shotgun (WGS) entry which is preliminary data.</text>
</comment>
<proteinExistence type="predicted"/>
<sequence length="357" mass="41292">MESSPSLTSQPHSGPRPDIEDGYLDHTSSVFRPVNPWKMTLRQCLMARHSIDTIRTIDDVQPNMPMFTTVCKNISEECNSLGKKKPGGDQVTFGWRSTTIVFLTDWLPRRIFINLMFRIPNIYFSRIEKAFEEAGESLVDIKRRALDESRGIEQPDMRAVELKLVPIRIGRFPFDLVYVFTLISGLALILAWMWIGWFSPEPLDLVLKAPGIMMSISIFVAILTSFDLHEIIQIFRLAAWKFNVAMDTRGIHQPFLWNVCVDLSIHIVWTIWGYILFTLFILLSCLKQYWHPTIYAKIAAEPLTGTICYMFLGIVFFLGLVSFFANWYHSDKYYEKWDRVVPRVEEQGGAEHQVAQP</sequence>
<evidence type="ECO:0000313" key="3">
    <source>
        <dbReference type="EMBL" id="KAF7761932.1"/>
    </source>
</evidence>
<feature type="transmembrane region" description="Helical" evidence="2">
    <location>
        <begin position="255"/>
        <end position="283"/>
    </location>
</feature>
<keyword evidence="2" id="KW-1133">Transmembrane helix</keyword>
<keyword evidence="2" id="KW-0812">Transmembrane</keyword>
<evidence type="ECO:0000256" key="1">
    <source>
        <dbReference type="SAM" id="MobiDB-lite"/>
    </source>
</evidence>
<name>A0A8H7C443_AGABI</name>
<feature type="transmembrane region" description="Helical" evidence="2">
    <location>
        <begin position="303"/>
        <end position="328"/>
    </location>
</feature>
<feature type="compositionally biased region" description="Polar residues" evidence="1">
    <location>
        <begin position="1"/>
        <end position="12"/>
    </location>
</feature>
<gene>
    <name evidence="3" type="ORF">Agabi119p4_9924</name>
</gene>
<dbReference type="EMBL" id="JABXXO010000013">
    <property type="protein sequence ID" value="KAF7761932.1"/>
    <property type="molecule type" value="Genomic_DNA"/>
</dbReference>
<feature type="region of interest" description="Disordered" evidence="1">
    <location>
        <begin position="1"/>
        <end position="22"/>
    </location>
</feature>
<feature type="transmembrane region" description="Helical" evidence="2">
    <location>
        <begin position="176"/>
        <end position="195"/>
    </location>
</feature>
<reference evidence="3 4" key="1">
    <citation type="journal article" name="Sci. Rep.">
        <title>Telomere-to-telomere assembled and centromere annotated genomes of the two main subspecies of the button mushroom Agaricus bisporus reveal especially polymorphic chromosome ends.</title>
        <authorList>
            <person name="Sonnenberg A.S.M."/>
            <person name="Sedaghat-Telgerd N."/>
            <person name="Lavrijssen B."/>
            <person name="Ohm R.A."/>
            <person name="Hendrickx P.M."/>
            <person name="Scholtmeijer K."/>
            <person name="Baars J.J.P."/>
            <person name="van Peer A."/>
        </authorList>
    </citation>
    <scope>NUCLEOTIDE SEQUENCE [LARGE SCALE GENOMIC DNA]</scope>
    <source>
        <strain evidence="3 4">H119_p4</strain>
    </source>
</reference>
<protein>
    <submittedName>
        <fullName evidence="3">Uncharacterized protein</fullName>
    </submittedName>
</protein>
<dbReference type="AlphaFoldDB" id="A0A8H7C443"/>
<dbReference type="Proteomes" id="UP000629468">
    <property type="component" value="Unassembled WGS sequence"/>
</dbReference>